<keyword evidence="1" id="KW-0812">Transmembrane</keyword>
<reference evidence="2" key="1">
    <citation type="submission" date="2020-04" db="EMBL/GenBank/DDBJ databases">
        <authorList>
            <person name="Chiriac C."/>
            <person name="Salcher M."/>
            <person name="Ghai R."/>
            <person name="Kavagutti S V."/>
        </authorList>
    </citation>
    <scope>NUCLEOTIDE SEQUENCE</scope>
</reference>
<proteinExistence type="predicted"/>
<keyword evidence="1" id="KW-0472">Membrane</keyword>
<gene>
    <name evidence="2" type="ORF">UFOVP823_46</name>
</gene>
<name>A0A6J5P0K2_9CAUD</name>
<evidence type="ECO:0000313" key="2">
    <source>
        <dbReference type="EMBL" id="CAB4165450.1"/>
    </source>
</evidence>
<protein>
    <submittedName>
        <fullName evidence="2">Uncharacterized protein</fullName>
    </submittedName>
</protein>
<dbReference type="EMBL" id="LR796773">
    <property type="protein sequence ID" value="CAB4165450.1"/>
    <property type="molecule type" value="Genomic_DNA"/>
</dbReference>
<evidence type="ECO:0000256" key="1">
    <source>
        <dbReference type="SAM" id="Phobius"/>
    </source>
</evidence>
<accession>A0A6J5P0K2</accession>
<sequence>MAIILFILGYAAFSALFALWTDRALDYVASLIAGHVVDLPFLLSWAVSFFAGPLTFAFNLITEVLRYVI</sequence>
<organism evidence="2">
    <name type="scientific">uncultured Caudovirales phage</name>
    <dbReference type="NCBI Taxonomy" id="2100421"/>
    <lineage>
        <taxon>Viruses</taxon>
        <taxon>Duplodnaviria</taxon>
        <taxon>Heunggongvirae</taxon>
        <taxon>Uroviricota</taxon>
        <taxon>Caudoviricetes</taxon>
        <taxon>Peduoviridae</taxon>
        <taxon>Maltschvirus</taxon>
        <taxon>Maltschvirus maltsch</taxon>
    </lineage>
</organism>
<feature type="transmembrane region" description="Helical" evidence="1">
    <location>
        <begin position="42"/>
        <end position="61"/>
    </location>
</feature>
<keyword evidence="1" id="KW-1133">Transmembrane helix</keyword>